<evidence type="ECO:0000313" key="1">
    <source>
        <dbReference type="EMBL" id="BAZ86262.1"/>
    </source>
</evidence>
<protein>
    <submittedName>
        <fullName evidence="1">Transposase, IS605 OrfB family protein</fullName>
    </submittedName>
</protein>
<name>A0A1Z4V421_9CYAN</name>
<evidence type="ECO:0000313" key="2">
    <source>
        <dbReference type="Proteomes" id="UP000218702"/>
    </source>
</evidence>
<sequence length="127" mass="14215">MKSRCKPKRQQGRFMANGQSAKRGLNRSISDASWGELFSKITWLALKSGMAICTCMRYIIAPSSLAGRGLGVGFLYLTQSRTAISQYYPLILNLLLKNVRLVIILVKLIEIAKSSFVKIVDILTEKF</sequence>
<keyword evidence="2" id="KW-1185">Reference proteome</keyword>
<dbReference type="EMBL" id="AP018316">
    <property type="protein sequence ID" value="BAZ86262.1"/>
    <property type="molecule type" value="Genomic_DNA"/>
</dbReference>
<accession>A0A1Z4V421</accession>
<gene>
    <name evidence="1" type="ORF">NIES806_24730</name>
</gene>
<proteinExistence type="predicted"/>
<dbReference type="Proteomes" id="UP000218702">
    <property type="component" value="Chromosome"/>
</dbReference>
<reference evidence="1 2" key="1">
    <citation type="submission" date="2017-06" db="EMBL/GenBank/DDBJ databases">
        <title>Genome sequencing of cyanobaciteial culture collection at National Institute for Environmental Studies (NIES).</title>
        <authorList>
            <person name="Hirose Y."/>
            <person name="Shimura Y."/>
            <person name="Fujisawa T."/>
            <person name="Nakamura Y."/>
            <person name="Kawachi M."/>
        </authorList>
    </citation>
    <scope>NUCLEOTIDE SEQUENCE [LARGE SCALE GENOMIC DNA]</scope>
    <source>
        <strain evidence="1 2">NIES-806</strain>
    </source>
</reference>
<dbReference type="AlphaFoldDB" id="A0A1Z4V421"/>
<organism evidence="1 2">
    <name type="scientific">Dolichospermum compactum NIES-806</name>
    <dbReference type="NCBI Taxonomy" id="1973481"/>
    <lineage>
        <taxon>Bacteria</taxon>
        <taxon>Bacillati</taxon>
        <taxon>Cyanobacteriota</taxon>
        <taxon>Cyanophyceae</taxon>
        <taxon>Nostocales</taxon>
        <taxon>Aphanizomenonaceae</taxon>
        <taxon>Dolichospermum</taxon>
        <taxon>Dolichospermum compactum</taxon>
    </lineage>
</organism>
<dbReference type="KEGG" id="dcm:NIES806_24730"/>